<dbReference type="EMBL" id="JAGIOI010000001">
    <property type="protein sequence ID" value="MBP2414920.1"/>
    <property type="molecule type" value="Genomic_DNA"/>
</dbReference>
<keyword evidence="3" id="KW-1185">Reference proteome</keyword>
<feature type="domain" description="DinB-like" evidence="1">
    <location>
        <begin position="39"/>
        <end position="169"/>
    </location>
</feature>
<evidence type="ECO:0000313" key="2">
    <source>
        <dbReference type="EMBL" id="MBP2414920.1"/>
    </source>
</evidence>
<proteinExistence type="predicted"/>
<dbReference type="Proteomes" id="UP000711614">
    <property type="component" value="Unassembled WGS sequence"/>
</dbReference>
<comment type="caution">
    <text evidence="2">The sequence shown here is derived from an EMBL/GenBank/DDBJ whole genome shotgun (WGS) entry which is preliminary data.</text>
</comment>
<gene>
    <name evidence="2" type="ORF">JOF48_003719</name>
</gene>
<evidence type="ECO:0000259" key="1">
    <source>
        <dbReference type="Pfam" id="PF12867"/>
    </source>
</evidence>
<dbReference type="InterPro" id="IPR024775">
    <property type="entry name" value="DinB-like"/>
</dbReference>
<dbReference type="Gene3D" id="1.20.120.450">
    <property type="entry name" value="dinb family like domain"/>
    <property type="match status" value="1"/>
</dbReference>
<evidence type="ECO:0000313" key="3">
    <source>
        <dbReference type="Proteomes" id="UP000711614"/>
    </source>
</evidence>
<dbReference type="InterPro" id="IPR034660">
    <property type="entry name" value="DinB/YfiT-like"/>
</dbReference>
<sequence length="172" mass="19034">MAIIPDEKDWTWVLERPCPECGFRAGKATPATVATTIPALLPRWVSALRRAGAEERSNPDIWSVLEYGAHVRDVFEVFCARLELMLREDNPTFENWDQDQAALDGNYGSLDPEGVASELVANGMDAAAAFGAVDPELWDRRGLRSNGAEFTVVTLAGYFLHDVVHHLHDINA</sequence>
<dbReference type="RefSeq" id="WP_209683503.1">
    <property type="nucleotide sequence ID" value="NZ_JAGIOI010000001.1"/>
</dbReference>
<accession>A0ABS4Z2G0</accession>
<reference evidence="2 3" key="1">
    <citation type="submission" date="2021-03" db="EMBL/GenBank/DDBJ databases">
        <title>Sequencing the genomes of 1000 actinobacteria strains.</title>
        <authorList>
            <person name="Klenk H.-P."/>
        </authorList>
    </citation>
    <scope>NUCLEOTIDE SEQUENCE [LARGE SCALE GENOMIC DNA]</scope>
    <source>
        <strain evidence="2 3">DSM 16005</strain>
    </source>
</reference>
<dbReference type="Pfam" id="PF12867">
    <property type="entry name" value="DinB_2"/>
    <property type="match status" value="1"/>
</dbReference>
<name>A0ABS4Z2G0_9MICC</name>
<protein>
    <recommendedName>
        <fullName evidence="1">DinB-like domain-containing protein</fullName>
    </recommendedName>
</protein>
<organism evidence="2 3">
    <name type="scientific">Arthrobacter stackebrandtii</name>
    <dbReference type="NCBI Taxonomy" id="272161"/>
    <lineage>
        <taxon>Bacteria</taxon>
        <taxon>Bacillati</taxon>
        <taxon>Actinomycetota</taxon>
        <taxon>Actinomycetes</taxon>
        <taxon>Micrococcales</taxon>
        <taxon>Micrococcaceae</taxon>
        <taxon>Arthrobacter</taxon>
    </lineage>
</organism>
<dbReference type="SUPFAM" id="SSF109854">
    <property type="entry name" value="DinB/YfiT-like putative metalloenzymes"/>
    <property type="match status" value="1"/>
</dbReference>